<keyword evidence="1" id="KW-1133">Transmembrane helix</keyword>
<evidence type="ECO:0008006" key="4">
    <source>
        <dbReference type="Google" id="ProtNLM"/>
    </source>
</evidence>
<name>A0A067R3Y2_ZOONE</name>
<dbReference type="AlphaFoldDB" id="A0A067R3Y2"/>
<gene>
    <name evidence="2" type="ORF">L798_13311</name>
</gene>
<feature type="transmembrane region" description="Helical" evidence="1">
    <location>
        <begin position="343"/>
        <end position="365"/>
    </location>
</feature>
<evidence type="ECO:0000256" key="1">
    <source>
        <dbReference type="SAM" id="Phobius"/>
    </source>
</evidence>
<dbReference type="PANTHER" id="PTHR39959">
    <property type="entry name" value="RE44287P-RELATED"/>
    <property type="match status" value="1"/>
</dbReference>
<proteinExistence type="predicted"/>
<dbReference type="Proteomes" id="UP000027135">
    <property type="component" value="Unassembled WGS sequence"/>
</dbReference>
<dbReference type="OMA" id="FCLDLFE"/>
<keyword evidence="3" id="KW-1185">Reference proteome</keyword>
<organism evidence="2 3">
    <name type="scientific">Zootermopsis nevadensis</name>
    <name type="common">Dampwood termite</name>
    <dbReference type="NCBI Taxonomy" id="136037"/>
    <lineage>
        <taxon>Eukaryota</taxon>
        <taxon>Metazoa</taxon>
        <taxon>Ecdysozoa</taxon>
        <taxon>Arthropoda</taxon>
        <taxon>Hexapoda</taxon>
        <taxon>Insecta</taxon>
        <taxon>Pterygota</taxon>
        <taxon>Neoptera</taxon>
        <taxon>Polyneoptera</taxon>
        <taxon>Dictyoptera</taxon>
        <taxon>Blattodea</taxon>
        <taxon>Blattoidea</taxon>
        <taxon>Termitoidae</taxon>
        <taxon>Termopsidae</taxon>
        <taxon>Zootermopsis</taxon>
    </lineage>
</organism>
<reference evidence="2 3" key="1">
    <citation type="journal article" date="2014" name="Nat. Commun.">
        <title>Molecular traces of alternative social organization in a termite genome.</title>
        <authorList>
            <person name="Terrapon N."/>
            <person name="Li C."/>
            <person name="Robertson H.M."/>
            <person name="Ji L."/>
            <person name="Meng X."/>
            <person name="Booth W."/>
            <person name="Chen Z."/>
            <person name="Childers C.P."/>
            <person name="Glastad K.M."/>
            <person name="Gokhale K."/>
            <person name="Gowin J."/>
            <person name="Gronenberg W."/>
            <person name="Hermansen R.A."/>
            <person name="Hu H."/>
            <person name="Hunt B.G."/>
            <person name="Huylmans A.K."/>
            <person name="Khalil S.M."/>
            <person name="Mitchell R.D."/>
            <person name="Munoz-Torres M.C."/>
            <person name="Mustard J.A."/>
            <person name="Pan H."/>
            <person name="Reese J.T."/>
            <person name="Scharf M.E."/>
            <person name="Sun F."/>
            <person name="Vogel H."/>
            <person name="Xiao J."/>
            <person name="Yang W."/>
            <person name="Yang Z."/>
            <person name="Yang Z."/>
            <person name="Zhou J."/>
            <person name="Zhu J."/>
            <person name="Brent C.S."/>
            <person name="Elsik C.G."/>
            <person name="Goodisman M.A."/>
            <person name="Liberles D.A."/>
            <person name="Roe R.M."/>
            <person name="Vargo E.L."/>
            <person name="Vilcinskas A."/>
            <person name="Wang J."/>
            <person name="Bornberg-Bauer E."/>
            <person name="Korb J."/>
            <person name="Zhang G."/>
            <person name="Liebig J."/>
        </authorList>
    </citation>
    <scope>NUCLEOTIDE SEQUENCE [LARGE SCALE GENOMIC DNA]</scope>
    <source>
        <tissue evidence="2">Whole organism</tissue>
    </source>
</reference>
<dbReference type="PANTHER" id="PTHR39959:SF1">
    <property type="entry name" value="ZP DOMAIN-CONTAINING PROTEIN"/>
    <property type="match status" value="1"/>
</dbReference>
<keyword evidence="1" id="KW-0472">Membrane</keyword>
<keyword evidence="1" id="KW-0812">Transmembrane</keyword>
<dbReference type="eggNOG" id="ENOG502QYD6">
    <property type="taxonomic scope" value="Eukaryota"/>
</dbReference>
<accession>A0A067R3Y2</accession>
<dbReference type="EMBL" id="KK852999">
    <property type="protein sequence ID" value="KDR12652.1"/>
    <property type="molecule type" value="Genomic_DNA"/>
</dbReference>
<dbReference type="InParanoid" id="A0A067R3Y2"/>
<evidence type="ECO:0000313" key="3">
    <source>
        <dbReference type="Proteomes" id="UP000027135"/>
    </source>
</evidence>
<dbReference type="STRING" id="136037.A0A067R3Y2"/>
<evidence type="ECO:0000313" key="2">
    <source>
        <dbReference type="EMBL" id="KDR12652.1"/>
    </source>
</evidence>
<feature type="non-terminal residue" evidence="2">
    <location>
        <position position="1"/>
    </location>
</feature>
<sequence length="414" mass="46309">DTIAARLRKPEGFRGSPIFADDRQVDPLTDVSCQIRPDSTDSEELTYDLLITDFSRCGVLKRNGFVHVRIWFPQFPGVVMMSDQELIIMCKPPEPTIIENKAAGFAGSFPNGARVSGVVEETPGRLEYEVALYKEAPPTRVGNNSNSELPVDQAVPIGTKLQLRARINPDSAWKYVKLMEVTVSPDPDDPHMGGSVALVKDGCRNRDFASIIPHQPARYRERHNEVFLDLWIHSQIKACMDATDCQPEYCLDLFEPAGHGKRKRRHNYYTGSAGNQSHPYNPDDNHHNSGVNRLPHAEALTNRYNTTPFQFAKFNENIEYTVLMPGDFYHNAANSMEGSCSTFLVIAAVLGCLLFLSAFIMCYLVSRLHAILASTNHTRSIDQLVRDHKQKYPVGPGDIAVIEKSGYTGRNTVQ</sequence>
<protein>
    <recommendedName>
        <fullName evidence="4">ZP domain-containing protein</fullName>
    </recommendedName>
</protein>